<organism evidence="2 3">
    <name type="scientific">Stieleria bergensis</name>
    <dbReference type="NCBI Taxonomy" id="2528025"/>
    <lineage>
        <taxon>Bacteria</taxon>
        <taxon>Pseudomonadati</taxon>
        <taxon>Planctomycetota</taxon>
        <taxon>Planctomycetia</taxon>
        <taxon>Pirellulales</taxon>
        <taxon>Pirellulaceae</taxon>
        <taxon>Stieleria</taxon>
    </lineage>
</organism>
<dbReference type="Proteomes" id="UP000315003">
    <property type="component" value="Chromosome"/>
</dbReference>
<feature type="region of interest" description="Disordered" evidence="1">
    <location>
        <begin position="207"/>
        <end position="252"/>
    </location>
</feature>
<accession>A0A517T1V9</accession>
<gene>
    <name evidence="2" type="ORF">SV7mr_49010</name>
</gene>
<evidence type="ECO:0000256" key="1">
    <source>
        <dbReference type="SAM" id="MobiDB-lite"/>
    </source>
</evidence>
<evidence type="ECO:0000313" key="2">
    <source>
        <dbReference type="EMBL" id="QDT62353.1"/>
    </source>
</evidence>
<evidence type="ECO:0000313" key="3">
    <source>
        <dbReference type="Proteomes" id="UP000315003"/>
    </source>
</evidence>
<dbReference type="EMBL" id="CP036272">
    <property type="protein sequence ID" value="QDT62353.1"/>
    <property type="molecule type" value="Genomic_DNA"/>
</dbReference>
<name>A0A517T1V9_9BACT</name>
<reference evidence="2 3" key="1">
    <citation type="submission" date="2019-02" db="EMBL/GenBank/DDBJ databases">
        <title>Deep-cultivation of Planctomycetes and their phenomic and genomic characterization uncovers novel biology.</title>
        <authorList>
            <person name="Wiegand S."/>
            <person name="Jogler M."/>
            <person name="Boedeker C."/>
            <person name="Pinto D."/>
            <person name="Vollmers J."/>
            <person name="Rivas-Marin E."/>
            <person name="Kohn T."/>
            <person name="Peeters S.H."/>
            <person name="Heuer A."/>
            <person name="Rast P."/>
            <person name="Oberbeckmann S."/>
            <person name="Bunk B."/>
            <person name="Jeske O."/>
            <person name="Meyerdierks A."/>
            <person name="Storesund J.E."/>
            <person name="Kallscheuer N."/>
            <person name="Luecker S."/>
            <person name="Lage O.M."/>
            <person name="Pohl T."/>
            <person name="Merkel B.J."/>
            <person name="Hornburger P."/>
            <person name="Mueller R.-W."/>
            <person name="Bruemmer F."/>
            <person name="Labrenz M."/>
            <person name="Spormann A.M."/>
            <person name="Op den Camp H."/>
            <person name="Overmann J."/>
            <person name="Amann R."/>
            <person name="Jetten M.S.M."/>
            <person name="Mascher T."/>
            <person name="Medema M.H."/>
            <person name="Devos D.P."/>
            <person name="Kaster A.-K."/>
            <person name="Ovreas L."/>
            <person name="Rohde M."/>
            <person name="Galperin M.Y."/>
            <person name="Jogler C."/>
        </authorList>
    </citation>
    <scope>NUCLEOTIDE SEQUENCE [LARGE SCALE GENOMIC DNA]</scope>
    <source>
        <strain evidence="2 3">SV_7m_r</strain>
    </source>
</reference>
<keyword evidence="3" id="KW-1185">Reference proteome</keyword>
<sequence>MNRKANPAVLLTVSLIQNPAIRDPIPPYKAAKAIPYRVSRSRIPNPNRTAIRNLNRPAALKANRAIRGSHLPANRIPTANLDPAAVQYPPVERRAVPVHSAVPTHCQRAIPNPIANRTQPPIADHNRNRTADPIQLQRATGPAIALMIPALPNHRQVTASHRLRANHPPPNPIGRVRAATTVPIARAKAGLNLAKVPSDRVTALANRHRKTAADRANRATAPGSGPAAGNWSIATAKIPANRRPAPEPTTDK</sequence>
<dbReference type="AlphaFoldDB" id="A0A517T1V9"/>
<protein>
    <submittedName>
        <fullName evidence="2">Uncharacterized protein</fullName>
    </submittedName>
</protein>
<proteinExistence type="predicted"/>